<evidence type="ECO:0000256" key="1">
    <source>
        <dbReference type="SAM" id="MobiDB-lite"/>
    </source>
</evidence>
<name>A9G4X3_SORC5</name>
<dbReference type="Proteomes" id="UP000002139">
    <property type="component" value="Chromosome"/>
</dbReference>
<sequence length="175" mass="18332">MTRAALARVSAPLALRQAGNGTLTIDRESLKTPAGGWSSPKVISQPATAMATATLAIPLDGLTIMAPQPEMLSQKNVEGVTGIPARVFLDTIRAPGFPLPVTKLGKLRLVEREAFVAYLRALAGEPTSRRTAEADERTRVAAVLAAAGLEPVASTRTGRASIPPEGARHGRLPPK</sequence>
<gene>
    <name evidence="2" type="ordered locus">sce8776</name>
</gene>
<organism evidence="2 3">
    <name type="scientific">Sorangium cellulosum (strain So ce56)</name>
    <name type="common">Polyangium cellulosum (strain So ce56)</name>
    <dbReference type="NCBI Taxonomy" id="448385"/>
    <lineage>
        <taxon>Bacteria</taxon>
        <taxon>Pseudomonadati</taxon>
        <taxon>Myxococcota</taxon>
        <taxon>Polyangia</taxon>
        <taxon>Polyangiales</taxon>
        <taxon>Polyangiaceae</taxon>
        <taxon>Sorangium</taxon>
    </lineage>
</organism>
<proteinExistence type="predicted"/>
<reference evidence="2 3" key="1">
    <citation type="journal article" date="2007" name="Nat. Biotechnol.">
        <title>Complete genome sequence of the myxobacterium Sorangium cellulosum.</title>
        <authorList>
            <person name="Schneiker S."/>
            <person name="Perlova O."/>
            <person name="Kaiser O."/>
            <person name="Gerth K."/>
            <person name="Alici A."/>
            <person name="Altmeyer M.O."/>
            <person name="Bartels D."/>
            <person name="Bekel T."/>
            <person name="Beyer S."/>
            <person name="Bode E."/>
            <person name="Bode H.B."/>
            <person name="Bolten C.J."/>
            <person name="Choudhuri J.V."/>
            <person name="Doss S."/>
            <person name="Elnakady Y.A."/>
            <person name="Frank B."/>
            <person name="Gaigalat L."/>
            <person name="Goesmann A."/>
            <person name="Groeger C."/>
            <person name="Gross F."/>
            <person name="Jelsbak L."/>
            <person name="Jelsbak L."/>
            <person name="Kalinowski J."/>
            <person name="Kegler C."/>
            <person name="Knauber T."/>
            <person name="Konietzny S."/>
            <person name="Kopp M."/>
            <person name="Krause L."/>
            <person name="Krug D."/>
            <person name="Linke B."/>
            <person name="Mahmud T."/>
            <person name="Martinez-Arias R."/>
            <person name="McHardy A.C."/>
            <person name="Merai M."/>
            <person name="Meyer F."/>
            <person name="Mormann S."/>
            <person name="Munoz-Dorado J."/>
            <person name="Perez J."/>
            <person name="Pradella S."/>
            <person name="Rachid S."/>
            <person name="Raddatz G."/>
            <person name="Rosenau F."/>
            <person name="Rueckert C."/>
            <person name="Sasse F."/>
            <person name="Scharfe M."/>
            <person name="Schuster S.C."/>
            <person name="Suen G."/>
            <person name="Treuner-Lange A."/>
            <person name="Velicer G.J."/>
            <person name="Vorholter F.-J."/>
            <person name="Weissman K.J."/>
            <person name="Welch R.D."/>
            <person name="Wenzel S.C."/>
            <person name="Whitworth D.E."/>
            <person name="Wilhelm S."/>
            <person name="Wittmann C."/>
            <person name="Bloecker H."/>
            <person name="Puehler A."/>
            <person name="Mueller R."/>
        </authorList>
    </citation>
    <scope>NUCLEOTIDE SEQUENCE [LARGE SCALE GENOMIC DNA]</scope>
    <source>
        <strain evidence="3">So ce56</strain>
    </source>
</reference>
<dbReference type="EMBL" id="AM746676">
    <property type="protein sequence ID" value="CAN98948.1"/>
    <property type="molecule type" value="Genomic_DNA"/>
</dbReference>
<keyword evidence="3" id="KW-1185">Reference proteome</keyword>
<accession>A9G4X3</accession>
<dbReference type="AlphaFoldDB" id="A9G4X3"/>
<evidence type="ECO:0000313" key="2">
    <source>
        <dbReference type="EMBL" id="CAN98948.1"/>
    </source>
</evidence>
<protein>
    <submittedName>
        <fullName evidence="2">Secreted protein</fullName>
    </submittedName>
</protein>
<evidence type="ECO:0000313" key="3">
    <source>
        <dbReference type="Proteomes" id="UP000002139"/>
    </source>
</evidence>
<dbReference type="KEGG" id="scl:sce8776"/>
<dbReference type="RefSeq" id="WP_012241387.1">
    <property type="nucleotide sequence ID" value="NC_010162.1"/>
</dbReference>
<dbReference type="HOGENOM" id="CLU_1703097_0_0_7"/>
<feature type="region of interest" description="Disordered" evidence="1">
    <location>
        <begin position="154"/>
        <end position="175"/>
    </location>
</feature>